<dbReference type="Proteomes" id="UP000254866">
    <property type="component" value="Unassembled WGS sequence"/>
</dbReference>
<comment type="caution">
    <text evidence="1">The sequence shown here is derived from an EMBL/GenBank/DDBJ whole genome shotgun (WGS) entry which is preliminary data.</text>
</comment>
<gene>
    <name evidence="1" type="ORF">BP5553_09928</name>
</gene>
<keyword evidence="2" id="KW-1185">Reference proteome</keyword>
<dbReference type="AlphaFoldDB" id="A0A370TB45"/>
<organism evidence="1 2">
    <name type="scientific">Venustampulla echinocandica</name>
    <dbReference type="NCBI Taxonomy" id="2656787"/>
    <lineage>
        <taxon>Eukaryota</taxon>
        <taxon>Fungi</taxon>
        <taxon>Dikarya</taxon>
        <taxon>Ascomycota</taxon>
        <taxon>Pezizomycotina</taxon>
        <taxon>Leotiomycetes</taxon>
        <taxon>Helotiales</taxon>
        <taxon>Pleuroascaceae</taxon>
        <taxon>Venustampulla</taxon>
    </lineage>
</organism>
<protein>
    <submittedName>
        <fullName evidence="1">Uncharacterized protein</fullName>
    </submittedName>
</protein>
<dbReference type="RefSeq" id="XP_031865388.1">
    <property type="nucleotide sequence ID" value="XM_032018551.1"/>
</dbReference>
<evidence type="ECO:0000313" key="2">
    <source>
        <dbReference type="Proteomes" id="UP000254866"/>
    </source>
</evidence>
<sequence>MKQHFNRDLDHHKLRGYVLRRGKPFIESAKPAKSAHMQRERLTLDGHREQVESQVIIDLQLAFNHQINSRPKIGLDDVVSKR</sequence>
<dbReference type="GeneID" id="43602777"/>
<evidence type="ECO:0000313" key="1">
    <source>
        <dbReference type="EMBL" id="RDL31139.1"/>
    </source>
</evidence>
<accession>A0A370TB45</accession>
<name>A0A370TB45_9HELO</name>
<proteinExistence type="predicted"/>
<reference evidence="1 2" key="1">
    <citation type="journal article" date="2018" name="IMA Fungus">
        <title>IMA Genome-F 9: Draft genome sequence of Annulohypoxylon stygium, Aspergillus mulundensis, Berkeleyomyces basicola (syn. Thielaviopsis basicola), Ceratocystis smalleyi, two Cercospora beticola strains, Coleophoma cylindrospora, Fusarium fracticaudum, Phialophora cf. hyalina, and Morchella septimelata.</title>
        <authorList>
            <person name="Wingfield B.D."/>
            <person name="Bills G.F."/>
            <person name="Dong Y."/>
            <person name="Huang W."/>
            <person name="Nel W.J."/>
            <person name="Swalarsk-Parry B.S."/>
            <person name="Vaghefi N."/>
            <person name="Wilken P.M."/>
            <person name="An Z."/>
            <person name="de Beer Z.W."/>
            <person name="De Vos L."/>
            <person name="Chen L."/>
            <person name="Duong T.A."/>
            <person name="Gao Y."/>
            <person name="Hammerbacher A."/>
            <person name="Kikkert J.R."/>
            <person name="Li Y."/>
            <person name="Li H."/>
            <person name="Li K."/>
            <person name="Li Q."/>
            <person name="Liu X."/>
            <person name="Ma X."/>
            <person name="Naidoo K."/>
            <person name="Pethybridge S.J."/>
            <person name="Sun J."/>
            <person name="Steenkamp E.T."/>
            <person name="van der Nest M.A."/>
            <person name="van Wyk S."/>
            <person name="Wingfield M.J."/>
            <person name="Xiong C."/>
            <person name="Yue Q."/>
            <person name="Zhang X."/>
        </authorList>
    </citation>
    <scope>NUCLEOTIDE SEQUENCE [LARGE SCALE GENOMIC DNA]</scope>
    <source>
        <strain evidence="1 2">BP 5553</strain>
    </source>
</reference>
<dbReference type="EMBL" id="NPIC01000013">
    <property type="protein sequence ID" value="RDL31139.1"/>
    <property type="molecule type" value="Genomic_DNA"/>
</dbReference>